<dbReference type="InterPro" id="IPR023753">
    <property type="entry name" value="FAD/NAD-binding_dom"/>
</dbReference>
<dbReference type="PROSITE" id="PS00086">
    <property type="entry name" value="CYTOCHROME_P450"/>
    <property type="match status" value="1"/>
</dbReference>
<dbReference type="CDD" id="cd01301">
    <property type="entry name" value="rDP_like"/>
    <property type="match status" value="1"/>
</dbReference>
<feature type="transmembrane region" description="Helical" evidence="11">
    <location>
        <begin position="1825"/>
        <end position="1845"/>
    </location>
</feature>
<dbReference type="SUPFAM" id="SSF51905">
    <property type="entry name" value="FAD/NAD(P)-binding domain"/>
    <property type="match status" value="1"/>
</dbReference>
<dbReference type="GO" id="GO:0005506">
    <property type="term" value="F:iron ion binding"/>
    <property type="evidence" value="ECO:0007669"/>
    <property type="project" value="InterPro"/>
</dbReference>
<dbReference type="InterPro" id="IPR017972">
    <property type="entry name" value="Cyt_P450_CS"/>
</dbReference>
<keyword evidence="6" id="KW-0645">Protease</keyword>
<evidence type="ECO:0000256" key="9">
    <source>
        <dbReference type="ARBA" id="ARBA00023136"/>
    </source>
</evidence>
<evidence type="ECO:0000256" key="2">
    <source>
        <dbReference type="ARBA" id="ARBA00007520"/>
    </source>
</evidence>
<feature type="transmembrane region" description="Helical" evidence="11">
    <location>
        <begin position="1589"/>
        <end position="1609"/>
    </location>
</feature>
<dbReference type="GO" id="GO:0070573">
    <property type="term" value="F:metallodipeptidase activity"/>
    <property type="evidence" value="ECO:0007669"/>
    <property type="project" value="InterPro"/>
</dbReference>
<feature type="transmembrane region" description="Helical" evidence="11">
    <location>
        <begin position="1491"/>
        <end position="1516"/>
    </location>
</feature>
<comment type="similarity">
    <text evidence="2">Belongs to the major facilitator superfamily. TCR/Tet family.</text>
</comment>
<dbReference type="Pfam" id="PF01244">
    <property type="entry name" value="Peptidase_M19"/>
    <property type="match status" value="1"/>
</dbReference>
<dbReference type="InterPro" id="IPR036259">
    <property type="entry name" value="MFS_trans_sf"/>
</dbReference>
<keyword evidence="8 10" id="KW-0408">Iron</keyword>
<evidence type="ECO:0000256" key="8">
    <source>
        <dbReference type="ARBA" id="ARBA00023004"/>
    </source>
</evidence>
<name>A0A8H4H3Q1_9EURO</name>
<evidence type="ECO:0000313" key="13">
    <source>
        <dbReference type="EMBL" id="KAF4234152.1"/>
    </source>
</evidence>
<dbReference type="PANTHER" id="PTHR23501:SF201">
    <property type="entry name" value="MFS AFLATOXIN EFFLUX PUMP"/>
    <property type="match status" value="1"/>
</dbReference>
<evidence type="ECO:0000256" key="6">
    <source>
        <dbReference type="ARBA" id="ARBA00022997"/>
    </source>
</evidence>
<feature type="transmembrane region" description="Helical" evidence="11">
    <location>
        <begin position="2227"/>
        <end position="2248"/>
    </location>
</feature>
<evidence type="ECO:0000256" key="5">
    <source>
        <dbReference type="ARBA" id="ARBA00022989"/>
    </source>
</evidence>
<dbReference type="CDD" id="cd06661">
    <property type="entry name" value="GGCT_like"/>
    <property type="match status" value="1"/>
</dbReference>
<dbReference type="FunFam" id="1.20.1720.10:FF:000012">
    <property type="entry name" value="MFS toxin efflux pump (AflT)"/>
    <property type="match status" value="1"/>
</dbReference>
<evidence type="ECO:0000256" key="7">
    <source>
        <dbReference type="ARBA" id="ARBA00023002"/>
    </source>
</evidence>
<dbReference type="Pfam" id="PF00067">
    <property type="entry name" value="p450"/>
    <property type="match status" value="1"/>
</dbReference>
<dbReference type="FunFam" id="1.20.1250.20:FF:000196">
    <property type="entry name" value="MFS toxin efflux pump (AflT)"/>
    <property type="match status" value="1"/>
</dbReference>
<dbReference type="InterPro" id="IPR036188">
    <property type="entry name" value="FAD/NAD-bd_sf"/>
</dbReference>
<feature type="transmembrane region" description="Helical" evidence="11">
    <location>
        <begin position="1760"/>
        <end position="1783"/>
    </location>
</feature>
<dbReference type="InterPro" id="IPR001128">
    <property type="entry name" value="Cyt_P450"/>
</dbReference>
<reference evidence="13" key="1">
    <citation type="journal article" date="2020" name="bioRxiv">
        <title>Genomic and phenotypic heterogeneity of clinical isolates of the human pathogens Aspergillus fumigatus, Aspergillus lentulus and Aspergillus fumigatiaffinis.</title>
        <authorList>
            <person name="dos Santos R.A.C."/>
            <person name="Steenwyk J.L."/>
            <person name="Rivero-Menendez O."/>
            <person name="Mead M.E."/>
            <person name="Silva L.P."/>
            <person name="Bastos R.W."/>
            <person name="Alastruey-Izquierdo A."/>
            <person name="Goldman G.H."/>
            <person name="Rokas A."/>
        </authorList>
    </citation>
    <scope>NUCLEOTIDE SEQUENCE</scope>
    <source>
        <strain evidence="13">CNM-CM6805</strain>
    </source>
</reference>
<keyword evidence="4 10" id="KW-0479">Metal-binding</keyword>
<dbReference type="InterPro" id="IPR013024">
    <property type="entry name" value="GGCT-like"/>
</dbReference>
<feature type="transmembrane region" description="Helical" evidence="11">
    <location>
        <begin position="2187"/>
        <end position="2207"/>
    </location>
</feature>
<evidence type="ECO:0000256" key="1">
    <source>
        <dbReference type="ARBA" id="ARBA00004141"/>
    </source>
</evidence>
<feature type="transmembrane region" description="Helical" evidence="11">
    <location>
        <begin position="2135"/>
        <end position="2156"/>
    </location>
</feature>
<dbReference type="Pfam" id="PF07690">
    <property type="entry name" value="MFS_1"/>
    <property type="match status" value="2"/>
</dbReference>
<evidence type="ECO:0000259" key="12">
    <source>
        <dbReference type="PROSITE" id="PS50850"/>
    </source>
</evidence>
<dbReference type="GO" id="GO:0005886">
    <property type="term" value="C:plasma membrane"/>
    <property type="evidence" value="ECO:0007669"/>
    <property type="project" value="TreeGrafter"/>
</dbReference>
<feature type="domain" description="Major facilitator superfamily (MFS) profile" evidence="12">
    <location>
        <begin position="1494"/>
        <end position="1983"/>
    </location>
</feature>
<dbReference type="Proteomes" id="UP000653565">
    <property type="component" value="Unassembled WGS sequence"/>
</dbReference>
<evidence type="ECO:0000256" key="4">
    <source>
        <dbReference type="ARBA" id="ARBA00022723"/>
    </source>
</evidence>
<dbReference type="InterPro" id="IPR008257">
    <property type="entry name" value="Pept_M19"/>
</dbReference>
<gene>
    <name evidence="13" type="ORF">CNMCM6805_008858</name>
</gene>
<protein>
    <recommendedName>
        <fullName evidence="12">Major facilitator superfamily (MFS) profile domain-containing protein</fullName>
    </recommendedName>
</protein>
<comment type="cofactor">
    <cofactor evidence="10">
        <name>heme</name>
        <dbReference type="ChEBI" id="CHEBI:30413"/>
    </cofactor>
</comment>
<keyword evidence="14" id="KW-1185">Reference proteome</keyword>
<dbReference type="SUPFAM" id="SSF48264">
    <property type="entry name" value="Cytochrome P450"/>
    <property type="match status" value="1"/>
</dbReference>
<comment type="caution">
    <text evidence="13">The sequence shown here is derived from an EMBL/GenBank/DDBJ whole genome shotgun (WGS) entry which is preliminary data.</text>
</comment>
<sequence length="2353" mass="259424">MSEEIGPANRNVRDKAIWYFAYGSNMKSSVMKARGITPLCSQAVVVPSHVLCFDIFGIPYAEPSFASIAPMPDTTAGPTNAKEHHTLLPVHGVAYLLTPDDYRRLVLTEGAGVGYNEITLIAGPVADLHTDKGEILVHTLQAKYPWRPNRAPSARYKGLILEGAEEFNLPPAYRAYLESLPKFARSQTLRDNQEPDDCNGKRAYRLKAQRLMQQVPLIDGHNDFPWMLRGHLLNDLSKGDLSHLTIGQTDIARLRRGRVGGQFWSAFVPCSKQPENFPDEAHWKRLRDTLQQIDVIHRMLEEYPNVFGLAESAATVWSVFRSGRIASLIGIEGLHQIADSPSILRTFHRLGVRYASLSHTSNNRYSDSAVSKLELILNCWSDGADFSKTDSALHHGLSADGKRMIEEMNRGGLHDRIVDLSHTSEAAQQDALAVSRAPVIFSHSACYALVPHKRNVSDRVLQLLMENQGVVMVCCLRELVDPEGGAHATRKQVADHIVYVGETIGYDHVGIGSDFDGMLEGPDGLDDVSQFPALVEDLLLRGVSESDIQKILGLNILRVLKQVEDIALQERMIGSTKPLCDAIDLVWTPEQREILRAQGEKRGLCQADDARQSIAYATSTWRTAKGPWWSVDSLIIAVDSIQPARQLNHKYTSYLPRQLTAQSNIFNMALSATLYDALIVGSGPAGLSVALGLSRTHRRAAIFTKPDRAGFRNEGAAEMHNVISRDGTPPEEFRSIAKEQIMRYGTVDFITAEIVDMQKVSAEGKGSMDTFQVAASDGRQWTGRKLALAMGSVEVFPEIEGYKENWPQNIFQCFFCDGHERSHLPGGILTFTNPMYAHMAQMMHLLVTETSGPVTVFTDGPVPDNEGMNAAMEKVEALGCKVETGKILRLVPAREPDVGVTVIVEGGKEYKMGYLGDKPPTVVAGADMVRKLGIDIEDHPIMGQNIKVVDPLCSTNVKGVFVAGDAGTPMKAVANAIGSGATVAAGIVQQLIAEDMEYCLARRYPIRHEVTGRPLPGRPYRWPNGQGDAGKFLDGIENRRAWAKEHGHVYRIWAGMQPEVVLQKPEHVKIVFRDSDRHSKANNNDSGYLMGELLGQCLGLISGAEWRALRRVSEPAFRHSTAVESIARIQQRVNAYCAGHQGLQSGTIDPVADFKFLPFLIIADILYGPVTSDTETELCQIASERERLFRYVIKGGLSRYTWSRYLPSEANRALKSFQTQWRSFNQAAFQRARDLKWTETPVYQLFEAVRVGQVSAENLYQTLDEMLFANLDVTMGALSWNVVFLAANLDAQEQLFQEITTKAEDSKQMLQYVQSSSTYLASCILESSRLKPLAAFSVPQAAPTDRVIDGYVIPAGTSFIVDSYALNVENEFWGPDRREYRPARFEHLSASEIRYHMWRFGFGPRQCLGKYVADLTLRLFLLHLVQNWTLQLPASESASSDDWKRDLESWITHPRVQVTSKEVLPASAEEVKNEEDSGLERTPPTLSGVKLVAVFTVLCLAVFLVALDNTIIATAIPRITNEFNALDAVGWYGSSYLLTTCMFQLVFGKLYGYFPIKLVFLCAILVFEIGSAVCGAAPSSDAFIVGRAIAGLGASGIFQGAMVIVAYSVEPRKRPVYNGIFGSIYGISSIIGPLLGGAFTSNVSWRWCFYINLPIGGVVVVILAVFLQLPAGLQVRTETSIKGWIRHMDPFGMITFLPAIVCLLLALQWGGNMYSWSNARTIVLFILSGVLLAAFILIQIKQQDNAMVPPRIIRMRSVVFPSVFMVLLAGGYFTMVYYLPIWFQAIKNASPVQSGIMCLPLMLSMVLFSFVTGGGVTALGNFLPFFYVATVLSTVGAGLITTFTVTTGHSKWIGYQVLLGSGVGMGIQLPIITVQAVLPPADIPVGTAIMTFCQTFGGAIFVSVSQAVFTNRLRSGILALVPGIRPSIVNEIGATNLSSVIASEYMDGAREVYNSALVSAWYLATGLFGVSVVGAFGIPWKASLRTVNKQDAKYPVVRWCPWSESNAIEPGERYVYRFTAYPAGERYLALVRLDEKPMDYSIRVPDGGYLKILMEIRKGDLSSRVWRLHNGGFRINEAKIISEENALIPMRILRRLSNNASLFVCFMHGSVNVSSWYFLPLYFQSSRSLTPLQSGLLLMPMTVIQAVMGFITGFIIRCTGRYLPLIYLGMTLTTLAFSLFTLLSDKLTISAIIGLELLGGLGVGLVFQPPLIALQSFVHHDVATATAFFGFIRSFSTSVSIVIGGVMFQNEMQSRQGMLQRLLPGDIANRFSGQNAAANVALVRSLSPGEAQIVREAYSPSLSRMWILYACFAAAGLLMSFGIQNQTLRTELINETSSPTGTQSRARDNKTGV</sequence>
<dbReference type="GO" id="GO:0004497">
    <property type="term" value="F:monooxygenase activity"/>
    <property type="evidence" value="ECO:0007669"/>
    <property type="project" value="InterPro"/>
</dbReference>
<dbReference type="Gene3D" id="3.50.50.60">
    <property type="entry name" value="FAD/NAD(P)-binding domain"/>
    <property type="match status" value="2"/>
</dbReference>
<dbReference type="GO" id="GO:0022857">
    <property type="term" value="F:transmembrane transporter activity"/>
    <property type="evidence" value="ECO:0007669"/>
    <property type="project" value="InterPro"/>
</dbReference>
<dbReference type="GO" id="GO:0016705">
    <property type="term" value="F:oxidoreductase activity, acting on paired donors, with incorporation or reduction of molecular oxygen"/>
    <property type="evidence" value="ECO:0007669"/>
    <property type="project" value="InterPro"/>
</dbReference>
<keyword evidence="6" id="KW-0378">Hydrolase</keyword>
<evidence type="ECO:0000256" key="10">
    <source>
        <dbReference type="PIRSR" id="PIRSR602401-1"/>
    </source>
</evidence>
<evidence type="ECO:0000313" key="14">
    <source>
        <dbReference type="Proteomes" id="UP000653565"/>
    </source>
</evidence>
<feature type="transmembrane region" description="Helical" evidence="11">
    <location>
        <begin position="1883"/>
        <end position="1904"/>
    </location>
</feature>
<dbReference type="InterPro" id="IPR032466">
    <property type="entry name" value="Metal_Hydrolase"/>
</dbReference>
<dbReference type="InterPro" id="IPR011701">
    <property type="entry name" value="MFS"/>
</dbReference>
<dbReference type="PANTHER" id="PTHR23501">
    <property type="entry name" value="MAJOR FACILITATOR SUPERFAMILY"/>
    <property type="match status" value="1"/>
</dbReference>
<keyword evidence="5 11" id="KW-1133">Transmembrane helix</keyword>
<feature type="transmembrane region" description="Helical" evidence="11">
    <location>
        <begin position="1857"/>
        <end position="1877"/>
    </location>
</feature>
<dbReference type="Gene3D" id="3.20.20.140">
    <property type="entry name" value="Metal-dependent hydrolases"/>
    <property type="match status" value="1"/>
</dbReference>
<feature type="transmembrane region" description="Helical" evidence="11">
    <location>
        <begin position="2305"/>
        <end position="2323"/>
    </location>
</feature>
<dbReference type="InterPro" id="IPR036396">
    <property type="entry name" value="Cyt_P450_sf"/>
</dbReference>
<evidence type="ECO:0000256" key="3">
    <source>
        <dbReference type="ARBA" id="ARBA00022692"/>
    </source>
</evidence>
<keyword evidence="10" id="KW-0349">Heme</keyword>
<feature type="transmembrane region" description="Helical" evidence="11">
    <location>
        <begin position="1795"/>
        <end position="1819"/>
    </location>
</feature>
<dbReference type="EMBL" id="JAAAPX010000071">
    <property type="protein sequence ID" value="KAF4234152.1"/>
    <property type="molecule type" value="Genomic_DNA"/>
</dbReference>
<feature type="transmembrane region" description="Helical" evidence="11">
    <location>
        <begin position="1615"/>
        <end position="1635"/>
    </location>
</feature>
<dbReference type="Gene3D" id="3.10.490.10">
    <property type="entry name" value="Gamma-glutamyl cyclotransferase-like"/>
    <property type="match status" value="1"/>
</dbReference>
<dbReference type="CDD" id="cd17502">
    <property type="entry name" value="MFS_Azr1_MDR_like"/>
    <property type="match status" value="1"/>
</dbReference>
<feature type="transmembrane region" description="Helical" evidence="11">
    <location>
        <begin position="1960"/>
        <end position="1980"/>
    </location>
</feature>
<dbReference type="SUPFAM" id="SSF103473">
    <property type="entry name" value="MFS general substrate transporter"/>
    <property type="match status" value="2"/>
</dbReference>
<dbReference type="CDD" id="cd20615">
    <property type="entry name" value="CYP_GliC-like"/>
    <property type="match status" value="1"/>
</dbReference>
<accession>A0A8H4H3Q1</accession>
<dbReference type="GO" id="GO:0006508">
    <property type="term" value="P:proteolysis"/>
    <property type="evidence" value="ECO:0007669"/>
    <property type="project" value="InterPro"/>
</dbReference>
<dbReference type="Gene3D" id="1.20.1250.20">
    <property type="entry name" value="MFS general substrate transporter like domains"/>
    <property type="match status" value="2"/>
</dbReference>
<keyword evidence="9 11" id="KW-0472">Membrane</keyword>
<evidence type="ECO:0000256" key="11">
    <source>
        <dbReference type="SAM" id="Phobius"/>
    </source>
</evidence>
<keyword evidence="3 11" id="KW-0812">Transmembrane</keyword>
<dbReference type="Pfam" id="PF07992">
    <property type="entry name" value="Pyr_redox_2"/>
    <property type="match status" value="1"/>
</dbReference>
<feature type="transmembrane region" description="Helical" evidence="11">
    <location>
        <begin position="1647"/>
        <end position="1671"/>
    </location>
</feature>
<dbReference type="InterPro" id="IPR020846">
    <property type="entry name" value="MFS_dom"/>
</dbReference>
<reference evidence="13" key="2">
    <citation type="submission" date="2020-04" db="EMBL/GenBank/DDBJ databases">
        <authorList>
            <person name="Santos R.A.C."/>
            <person name="Steenwyk J.L."/>
            <person name="Rivero-Menendez O."/>
            <person name="Mead M.E."/>
            <person name="Silva L.P."/>
            <person name="Bastos R.W."/>
            <person name="Alastruey-Izquierdo A."/>
            <person name="Goldman G.H."/>
            <person name="Rokas A."/>
        </authorList>
    </citation>
    <scope>NUCLEOTIDE SEQUENCE</scope>
    <source>
        <strain evidence="13">CNM-CM6805</strain>
    </source>
</reference>
<feature type="binding site" description="axial binding residue" evidence="10">
    <location>
        <position position="1407"/>
    </location>
    <ligand>
        <name>heme</name>
        <dbReference type="ChEBI" id="CHEBI:30413"/>
    </ligand>
    <ligandPart>
        <name>Fe</name>
        <dbReference type="ChEBI" id="CHEBI:18248"/>
    </ligandPart>
</feature>
<dbReference type="InterPro" id="IPR002401">
    <property type="entry name" value="Cyt_P450_E_grp-I"/>
</dbReference>
<dbReference type="PROSITE" id="PS51365">
    <property type="entry name" value="RENAL_DIPEPTIDASE_2"/>
    <property type="match status" value="1"/>
</dbReference>
<keyword evidence="7" id="KW-0560">Oxidoreductase</keyword>
<feature type="transmembrane region" description="Helical" evidence="11">
    <location>
        <begin position="1691"/>
        <end position="1710"/>
    </location>
</feature>
<feature type="transmembrane region" description="Helical" evidence="11">
    <location>
        <begin position="1722"/>
        <end position="1740"/>
    </location>
</feature>
<keyword evidence="6" id="KW-0224">Dipeptidase</keyword>
<comment type="subcellular location">
    <subcellularLocation>
        <location evidence="1">Membrane</location>
        <topology evidence="1">Multi-pass membrane protein</topology>
    </subcellularLocation>
</comment>
<feature type="transmembrane region" description="Helical" evidence="11">
    <location>
        <begin position="1553"/>
        <end position="1577"/>
    </location>
</feature>
<dbReference type="SUPFAM" id="SSF51556">
    <property type="entry name" value="Metallo-dependent hydrolases"/>
    <property type="match status" value="1"/>
</dbReference>
<feature type="transmembrane region" description="Helical" evidence="11">
    <location>
        <begin position="2100"/>
        <end position="2123"/>
    </location>
</feature>
<feature type="transmembrane region" description="Helical" evidence="11">
    <location>
        <begin position="2162"/>
        <end position="2180"/>
    </location>
</feature>
<organism evidence="13 14">
    <name type="scientific">Aspergillus fumigatiaffinis</name>
    <dbReference type="NCBI Taxonomy" id="340414"/>
    <lineage>
        <taxon>Eukaryota</taxon>
        <taxon>Fungi</taxon>
        <taxon>Dikarya</taxon>
        <taxon>Ascomycota</taxon>
        <taxon>Pezizomycotina</taxon>
        <taxon>Eurotiomycetes</taxon>
        <taxon>Eurotiomycetidae</taxon>
        <taxon>Eurotiales</taxon>
        <taxon>Aspergillaceae</taxon>
        <taxon>Aspergillus</taxon>
        <taxon>Aspergillus subgen. Fumigati</taxon>
    </lineage>
</organism>
<proteinExistence type="inferred from homology"/>
<dbReference type="PROSITE" id="PS50850">
    <property type="entry name" value="MFS"/>
    <property type="match status" value="1"/>
</dbReference>
<dbReference type="GO" id="GO:0044283">
    <property type="term" value="P:small molecule biosynthetic process"/>
    <property type="evidence" value="ECO:0007669"/>
    <property type="project" value="UniProtKB-ARBA"/>
</dbReference>
<dbReference type="Gene3D" id="1.10.630.10">
    <property type="entry name" value="Cytochrome P450"/>
    <property type="match status" value="1"/>
</dbReference>
<dbReference type="GO" id="GO:0020037">
    <property type="term" value="F:heme binding"/>
    <property type="evidence" value="ECO:0007669"/>
    <property type="project" value="InterPro"/>
</dbReference>
<dbReference type="PRINTS" id="PR00463">
    <property type="entry name" value="EP450I"/>
</dbReference>